<name>A0A379JL60_9NOCA</name>
<organism evidence="1 2">
    <name type="scientific">Nocardia otitidiscaviarum</name>
    <dbReference type="NCBI Taxonomy" id="1823"/>
    <lineage>
        <taxon>Bacteria</taxon>
        <taxon>Bacillati</taxon>
        <taxon>Actinomycetota</taxon>
        <taxon>Actinomycetes</taxon>
        <taxon>Mycobacteriales</taxon>
        <taxon>Nocardiaceae</taxon>
        <taxon>Nocardia</taxon>
    </lineage>
</organism>
<proteinExistence type="predicted"/>
<protein>
    <submittedName>
        <fullName evidence="1">Uncharacterized protein</fullName>
    </submittedName>
</protein>
<keyword evidence="2" id="KW-1185">Reference proteome</keyword>
<evidence type="ECO:0000313" key="1">
    <source>
        <dbReference type="EMBL" id="SUD49352.1"/>
    </source>
</evidence>
<sequence length="39" mass="4230">MRANPMNKVPQQITVTAAPMLPNAIVAVLTALTPRSEFH</sequence>
<dbReference type="Proteomes" id="UP000255467">
    <property type="component" value="Unassembled WGS sequence"/>
</dbReference>
<accession>A0A379JL60</accession>
<gene>
    <name evidence="1" type="ORF">NCTC1934_06705</name>
</gene>
<evidence type="ECO:0000313" key="2">
    <source>
        <dbReference type="Proteomes" id="UP000255467"/>
    </source>
</evidence>
<dbReference type="AlphaFoldDB" id="A0A379JL60"/>
<reference evidence="1 2" key="1">
    <citation type="submission" date="2018-06" db="EMBL/GenBank/DDBJ databases">
        <authorList>
            <consortium name="Pathogen Informatics"/>
            <person name="Doyle S."/>
        </authorList>
    </citation>
    <scope>NUCLEOTIDE SEQUENCE [LARGE SCALE GENOMIC DNA]</scope>
    <source>
        <strain evidence="1 2">NCTC1934</strain>
    </source>
</reference>
<dbReference type="EMBL" id="UGRY01000007">
    <property type="protein sequence ID" value="SUD49352.1"/>
    <property type="molecule type" value="Genomic_DNA"/>
</dbReference>